<evidence type="ECO:0000313" key="1">
    <source>
        <dbReference type="EMBL" id="KOG85686.1"/>
    </source>
</evidence>
<name>A0ABR5IX18_9ACTN</name>
<accession>A0ABR5IX18</accession>
<dbReference type="RefSeq" id="WP_030876853.1">
    <property type="nucleotide sequence ID" value="NZ_JBIRHZ010000001.1"/>
</dbReference>
<reference evidence="1 2" key="1">
    <citation type="submission" date="2015-07" db="EMBL/GenBank/DDBJ databases">
        <authorList>
            <person name="Ju K.-S."/>
            <person name="Doroghazi J.R."/>
            <person name="Metcalf W.W."/>
        </authorList>
    </citation>
    <scope>NUCLEOTIDE SEQUENCE [LARGE SCALE GENOMIC DNA]</scope>
    <source>
        <strain evidence="1 2">NRRL B-3589</strain>
    </source>
</reference>
<dbReference type="Proteomes" id="UP000037020">
    <property type="component" value="Unassembled WGS sequence"/>
</dbReference>
<gene>
    <name evidence="1" type="ORF">ADK38_35295</name>
</gene>
<comment type="caution">
    <text evidence="1">The sequence shown here is derived from an EMBL/GenBank/DDBJ whole genome shotgun (WGS) entry which is preliminary data.</text>
</comment>
<evidence type="ECO:0000313" key="2">
    <source>
        <dbReference type="Proteomes" id="UP000037020"/>
    </source>
</evidence>
<proteinExistence type="predicted"/>
<protein>
    <submittedName>
        <fullName evidence="1">Uncharacterized protein</fullName>
    </submittedName>
</protein>
<keyword evidence="2" id="KW-1185">Reference proteome</keyword>
<organism evidence="1 2">
    <name type="scientific">Streptomyces varsoviensis</name>
    <dbReference type="NCBI Taxonomy" id="67373"/>
    <lineage>
        <taxon>Bacteria</taxon>
        <taxon>Bacillati</taxon>
        <taxon>Actinomycetota</taxon>
        <taxon>Actinomycetes</taxon>
        <taxon>Kitasatosporales</taxon>
        <taxon>Streptomycetaceae</taxon>
        <taxon>Streptomyces</taxon>
    </lineage>
</organism>
<dbReference type="EMBL" id="LGUT01003261">
    <property type="protein sequence ID" value="KOG85686.1"/>
    <property type="molecule type" value="Genomic_DNA"/>
</dbReference>
<sequence>MRLKSTSPAVGGGPETRVVVYTPHDEVSRELIGKLCAVEDPIIGCPAHARPLSEIRAALAT</sequence>